<organism evidence="3 4">
    <name type="scientific">Amborella trichopoda</name>
    <dbReference type="NCBI Taxonomy" id="13333"/>
    <lineage>
        <taxon>Eukaryota</taxon>
        <taxon>Viridiplantae</taxon>
        <taxon>Streptophyta</taxon>
        <taxon>Embryophyta</taxon>
        <taxon>Tracheophyta</taxon>
        <taxon>Spermatophyta</taxon>
        <taxon>Magnoliopsida</taxon>
        <taxon>Amborellales</taxon>
        <taxon>Amborellaceae</taxon>
        <taxon>Amborella</taxon>
    </lineage>
</organism>
<keyword evidence="4" id="KW-1185">Reference proteome</keyword>
<dbReference type="Proteomes" id="UP000017836">
    <property type="component" value="Unassembled WGS sequence"/>
</dbReference>
<name>W1PJ79_AMBTC</name>
<evidence type="ECO:0000313" key="3">
    <source>
        <dbReference type="EMBL" id="ERN07794.1"/>
    </source>
</evidence>
<feature type="compositionally biased region" description="Low complexity" evidence="1">
    <location>
        <begin position="358"/>
        <end position="370"/>
    </location>
</feature>
<feature type="compositionally biased region" description="Basic residues" evidence="1">
    <location>
        <begin position="149"/>
        <end position="158"/>
    </location>
</feature>
<keyword evidence="2" id="KW-0812">Transmembrane</keyword>
<dbReference type="PANTHER" id="PTHR34054:SF2">
    <property type="entry name" value="EXPRESSED PROTEIN"/>
    <property type="match status" value="1"/>
</dbReference>
<dbReference type="AlphaFoldDB" id="W1PJ79"/>
<gene>
    <name evidence="3" type="ORF">AMTR_s00012p00143310</name>
</gene>
<dbReference type="Gramene" id="ERN07794">
    <property type="protein sequence ID" value="ERN07794"/>
    <property type="gene ID" value="AMTR_s00012p00143310"/>
</dbReference>
<evidence type="ECO:0000256" key="2">
    <source>
        <dbReference type="SAM" id="Phobius"/>
    </source>
</evidence>
<accession>W1PJ79</accession>
<feature type="transmembrane region" description="Helical" evidence="2">
    <location>
        <begin position="6"/>
        <end position="30"/>
    </location>
</feature>
<dbReference type="EMBL" id="KI393609">
    <property type="protein sequence ID" value="ERN07794.1"/>
    <property type="molecule type" value="Genomic_DNA"/>
</dbReference>
<keyword evidence="2" id="KW-0472">Membrane</keyword>
<keyword evidence="2" id="KW-1133">Transmembrane helix</keyword>
<feature type="compositionally biased region" description="Polar residues" evidence="1">
    <location>
        <begin position="371"/>
        <end position="385"/>
    </location>
</feature>
<feature type="region of interest" description="Disordered" evidence="1">
    <location>
        <begin position="357"/>
        <end position="385"/>
    </location>
</feature>
<sequence length="385" mass="42622">MRSLSGLGIGLSLVFGFLLLALFAELYYVLWWKKRENHRELDEEEYSSSAREMLYLLCWKKPHSLSSDTHDTYTVMRENRSLGPEPDPQIQLQSAMAGLSKDVLVKPYGEDGIETEIMRIHNLSGPPRFLFTIKEESREDLESEDGKSRAGRSRKGSRNKSLSEILATVETPFETPLSSPKFLTAPLAPMDHNHCGVSSPGCYPRGFNPLFESFGEAEINRVRASPPSRFRFLREAEEKLYRKKLIDAQMKMINGGVAEEKVGKNPSIEVQAKHINGGVPEEKVGKNPSLDAQTKKVKGMVSEERASKVPCLEAQMKKINGGVSEEKYPYPVPGSSSVVSSEEDGNFITIIVAKNSEHSGSSQACSGSSQVLPLNSSPSSVKLCH</sequence>
<dbReference type="eggNOG" id="ENOG502QXRC">
    <property type="taxonomic scope" value="Eukaryota"/>
</dbReference>
<proteinExistence type="predicted"/>
<feature type="region of interest" description="Disordered" evidence="1">
    <location>
        <begin position="136"/>
        <end position="161"/>
    </location>
</feature>
<dbReference type="PANTHER" id="PTHR34054">
    <property type="entry name" value="EXPRESSED PROTEIN"/>
    <property type="match status" value="1"/>
</dbReference>
<dbReference type="HOGENOM" id="CLU_043889_0_0_1"/>
<dbReference type="STRING" id="13333.W1PJ79"/>
<dbReference type="InterPro" id="IPR045884">
    <property type="entry name" value="At5g59350-like"/>
</dbReference>
<evidence type="ECO:0000256" key="1">
    <source>
        <dbReference type="SAM" id="MobiDB-lite"/>
    </source>
</evidence>
<dbReference type="OMA" id="EAWNDAN"/>
<reference evidence="4" key="1">
    <citation type="journal article" date="2013" name="Science">
        <title>The Amborella genome and the evolution of flowering plants.</title>
        <authorList>
            <consortium name="Amborella Genome Project"/>
        </authorList>
    </citation>
    <scope>NUCLEOTIDE SEQUENCE [LARGE SCALE GENOMIC DNA]</scope>
</reference>
<evidence type="ECO:0000313" key="4">
    <source>
        <dbReference type="Proteomes" id="UP000017836"/>
    </source>
</evidence>
<protein>
    <submittedName>
        <fullName evidence="3">Uncharacterized protein</fullName>
    </submittedName>
</protein>